<keyword evidence="1" id="KW-0812">Transmembrane</keyword>
<keyword evidence="3" id="KW-1185">Reference proteome</keyword>
<dbReference type="EMBL" id="BTGU01000046">
    <property type="protein sequence ID" value="GMN53317.1"/>
    <property type="molecule type" value="Genomic_DNA"/>
</dbReference>
<dbReference type="AlphaFoldDB" id="A0AA88AM20"/>
<dbReference type="Proteomes" id="UP001187192">
    <property type="component" value="Unassembled WGS sequence"/>
</dbReference>
<protein>
    <submittedName>
        <fullName evidence="2">Uncharacterized protein</fullName>
    </submittedName>
</protein>
<name>A0AA88AM20_FICCA</name>
<comment type="caution">
    <text evidence="2">The sequence shown here is derived from an EMBL/GenBank/DDBJ whole genome shotgun (WGS) entry which is preliminary data.</text>
</comment>
<sequence length="76" mass="8552">MRLQWLLRLRSLMAGRCRNHSEEIATSIALLFGDDCWETGLPLRRHGLAVTALFVAAIVGLGVWLGFGNLGLFWHF</sequence>
<gene>
    <name evidence="2" type="ORF">TIFTF001_022463</name>
</gene>
<evidence type="ECO:0000256" key="1">
    <source>
        <dbReference type="SAM" id="Phobius"/>
    </source>
</evidence>
<accession>A0AA88AM20</accession>
<reference evidence="2" key="1">
    <citation type="submission" date="2023-07" db="EMBL/GenBank/DDBJ databases">
        <title>draft genome sequence of fig (Ficus carica).</title>
        <authorList>
            <person name="Takahashi T."/>
            <person name="Nishimura K."/>
        </authorList>
    </citation>
    <scope>NUCLEOTIDE SEQUENCE</scope>
</reference>
<keyword evidence="1" id="KW-1133">Transmembrane helix</keyword>
<evidence type="ECO:0000313" key="2">
    <source>
        <dbReference type="EMBL" id="GMN53317.1"/>
    </source>
</evidence>
<proteinExistence type="predicted"/>
<feature type="transmembrane region" description="Helical" evidence="1">
    <location>
        <begin position="47"/>
        <end position="67"/>
    </location>
</feature>
<organism evidence="2 3">
    <name type="scientific">Ficus carica</name>
    <name type="common">Common fig</name>
    <dbReference type="NCBI Taxonomy" id="3494"/>
    <lineage>
        <taxon>Eukaryota</taxon>
        <taxon>Viridiplantae</taxon>
        <taxon>Streptophyta</taxon>
        <taxon>Embryophyta</taxon>
        <taxon>Tracheophyta</taxon>
        <taxon>Spermatophyta</taxon>
        <taxon>Magnoliopsida</taxon>
        <taxon>eudicotyledons</taxon>
        <taxon>Gunneridae</taxon>
        <taxon>Pentapetalae</taxon>
        <taxon>rosids</taxon>
        <taxon>fabids</taxon>
        <taxon>Rosales</taxon>
        <taxon>Moraceae</taxon>
        <taxon>Ficeae</taxon>
        <taxon>Ficus</taxon>
    </lineage>
</organism>
<evidence type="ECO:0000313" key="3">
    <source>
        <dbReference type="Proteomes" id="UP001187192"/>
    </source>
</evidence>
<keyword evidence="1" id="KW-0472">Membrane</keyword>